<evidence type="ECO:0000256" key="1">
    <source>
        <dbReference type="ARBA" id="ARBA00022448"/>
    </source>
</evidence>
<dbReference type="PANTHER" id="PTHR37424">
    <property type="entry name" value="BACTERIOFERRITIN-ASSOCIATED FERREDOXIN"/>
    <property type="match status" value="1"/>
</dbReference>
<keyword evidence="1" id="KW-0813">Transport</keyword>
<keyword evidence="12" id="KW-1185">Reference proteome</keyword>
<dbReference type="PANTHER" id="PTHR37424:SF1">
    <property type="entry name" value="BACTERIOFERRITIN-ASSOCIATED FERREDOXIN"/>
    <property type="match status" value="1"/>
</dbReference>
<comment type="caution">
    <text evidence="11">The sequence shown here is derived from an EMBL/GenBank/DDBJ whole genome shotgun (WGS) entry which is preliminary data.</text>
</comment>
<evidence type="ECO:0000313" key="11">
    <source>
        <dbReference type="EMBL" id="RDL43849.1"/>
    </source>
</evidence>
<dbReference type="OrthoDB" id="9815350at2"/>
<evidence type="ECO:0000256" key="2">
    <source>
        <dbReference type="ARBA" id="ARBA00022714"/>
    </source>
</evidence>
<evidence type="ECO:0000256" key="8">
    <source>
        <dbReference type="ARBA" id="ARBA00039386"/>
    </source>
</evidence>
<dbReference type="InterPro" id="IPR041854">
    <property type="entry name" value="BFD-like_2Fe2S-bd_dom_sf"/>
</dbReference>
<gene>
    <name evidence="11" type="ORF">DN730_11735</name>
</gene>
<comment type="cofactor">
    <cofactor evidence="7">
        <name>[2Fe-2S] cluster</name>
        <dbReference type="ChEBI" id="CHEBI:190135"/>
    </cofactor>
</comment>
<keyword evidence="3" id="KW-0479">Metal-binding</keyword>
<protein>
    <recommendedName>
        <fullName evidence="8">Bacterioferritin-associated ferredoxin</fullName>
    </recommendedName>
</protein>
<evidence type="ECO:0000259" key="10">
    <source>
        <dbReference type="Pfam" id="PF04324"/>
    </source>
</evidence>
<dbReference type="RefSeq" id="WP_115468334.1">
    <property type="nucleotide sequence ID" value="NZ_QKRA01000005.1"/>
</dbReference>
<dbReference type="Gene3D" id="1.10.10.1100">
    <property type="entry name" value="BFD-like [2Fe-2S]-binding domain"/>
    <property type="match status" value="1"/>
</dbReference>
<keyword evidence="5" id="KW-0408">Iron</keyword>
<feature type="domain" description="BFD-like [2Fe-2S]-binding" evidence="10">
    <location>
        <begin position="2"/>
        <end position="51"/>
    </location>
</feature>
<evidence type="ECO:0000313" key="12">
    <source>
        <dbReference type="Proteomes" id="UP000254326"/>
    </source>
</evidence>
<evidence type="ECO:0000256" key="3">
    <source>
        <dbReference type="ARBA" id="ARBA00022723"/>
    </source>
</evidence>
<name>A0A370U7T4_9GAMM</name>
<keyword evidence="6" id="KW-0411">Iron-sulfur</keyword>
<evidence type="ECO:0000256" key="5">
    <source>
        <dbReference type="ARBA" id="ARBA00023004"/>
    </source>
</evidence>
<dbReference type="GO" id="GO:0046872">
    <property type="term" value="F:metal ion binding"/>
    <property type="evidence" value="ECO:0007669"/>
    <property type="project" value="UniProtKB-KW"/>
</dbReference>
<comment type="similarity">
    <text evidence="9">Belongs to the Bfd family.</text>
</comment>
<organism evidence="11 12">
    <name type="scientific">Marinomonas piezotolerans</name>
    <dbReference type="NCBI Taxonomy" id="2213058"/>
    <lineage>
        <taxon>Bacteria</taxon>
        <taxon>Pseudomonadati</taxon>
        <taxon>Pseudomonadota</taxon>
        <taxon>Gammaproteobacteria</taxon>
        <taxon>Oceanospirillales</taxon>
        <taxon>Oceanospirillaceae</taxon>
        <taxon>Marinomonas</taxon>
    </lineage>
</organism>
<proteinExistence type="inferred from homology"/>
<keyword evidence="2" id="KW-0001">2Fe-2S</keyword>
<reference evidence="11 12" key="1">
    <citation type="submission" date="2018-06" db="EMBL/GenBank/DDBJ databases">
        <title>Marinomonas sp. YLB-05 draft genome sequence.</title>
        <authorList>
            <person name="Yu L."/>
            <person name="Tang X."/>
        </authorList>
    </citation>
    <scope>NUCLEOTIDE SEQUENCE [LARGE SCALE GENOMIC DNA]</scope>
    <source>
        <strain evidence="11 12">YLB-05</strain>
    </source>
</reference>
<dbReference type="GO" id="GO:0051537">
    <property type="term" value="F:2 iron, 2 sulfur cluster binding"/>
    <property type="evidence" value="ECO:0007669"/>
    <property type="project" value="UniProtKB-KW"/>
</dbReference>
<accession>A0A370U7T4</accession>
<dbReference type="InterPro" id="IPR007419">
    <property type="entry name" value="BFD-like_2Fe2S-bd_dom"/>
</dbReference>
<dbReference type="EMBL" id="QKRA01000005">
    <property type="protein sequence ID" value="RDL43849.1"/>
    <property type="molecule type" value="Genomic_DNA"/>
</dbReference>
<evidence type="ECO:0000256" key="9">
    <source>
        <dbReference type="ARBA" id="ARBA00046332"/>
    </source>
</evidence>
<evidence type="ECO:0000256" key="7">
    <source>
        <dbReference type="ARBA" id="ARBA00034078"/>
    </source>
</evidence>
<dbReference type="Pfam" id="PF04324">
    <property type="entry name" value="Fer2_BFD"/>
    <property type="match status" value="1"/>
</dbReference>
<dbReference type="AlphaFoldDB" id="A0A370U7T4"/>
<evidence type="ECO:0000256" key="6">
    <source>
        <dbReference type="ARBA" id="ARBA00023014"/>
    </source>
</evidence>
<evidence type="ECO:0000256" key="4">
    <source>
        <dbReference type="ARBA" id="ARBA00022982"/>
    </source>
</evidence>
<keyword evidence="4" id="KW-0249">Electron transport</keyword>
<dbReference type="InterPro" id="IPR052371">
    <property type="entry name" value="BFD-associated_ferredoxin"/>
</dbReference>
<dbReference type="Proteomes" id="UP000254326">
    <property type="component" value="Unassembled WGS sequence"/>
</dbReference>
<sequence length="66" mass="7395">MYICLCYAVTDKAIKQSISEGATSMRDLYQEHDLGKQCGKCCKDVKNILNEELLKLAEELPIQSVA</sequence>